<evidence type="ECO:0000256" key="2">
    <source>
        <dbReference type="ARBA" id="ARBA00022801"/>
    </source>
</evidence>
<accession>A0A0F9BBX1</accession>
<evidence type="ECO:0008006" key="4">
    <source>
        <dbReference type="Google" id="ProtNLM"/>
    </source>
</evidence>
<comment type="similarity">
    <text evidence="1">Belongs to the isochorismatase family.</text>
</comment>
<dbReference type="Gene3D" id="3.40.50.850">
    <property type="entry name" value="Isochorismatase-like"/>
    <property type="match status" value="1"/>
</dbReference>
<keyword evidence="2" id="KW-0378">Hydrolase</keyword>
<dbReference type="GO" id="GO:0016787">
    <property type="term" value="F:hydrolase activity"/>
    <property type="evidence" value="ECO:0007669"/>
    <property type="project" value="UniProtKB-KW"/>
</dbReference>
<feature type="non-terminal residue" evidence="3">
    <location>
        <position position="268"/>
    </location>
</feature>
<evidence type="ECO:0000313" key="3">
    <source>
        <dbReference type="EMBL" id="KKK88149.1"/>
    </source>
</evidence>
<protein>
    <recommendedName>
        <fullName evidence="4">Isochorismatase-like domain-containing protein</fullName>
    </recommendedName>
</protein>
<comment type="caution">
    <text evidence="3">The sequence shown here is derived from an EMBL/GenBank/DDBJ whole genome shotgun (WGS) entry which is preliminary data.</text>
</comment>
<dbReference type="InterPro" id="IPR052347">
    <property type="entry name" value="Isochorismatase_Nicotinamidase"/>
</dbReference>
<dbReference type="PANTHER" id="PTHR11080:SF2">
    <property type="entry name" value="LD05707P"/>
    <property type="match status" value="1"/>
</dbReference>
<proteinExistence type="inferred from homology"/>
<dbReference type="PANTHER" id="PTHR11080">
    <property type="entry name" value="PYRAZINAMIDASE/NICOTINAMIDASE"/>
    <property type="match status" value="1"/>
</dbReference>
<organism evidence="3">
    <name type="scientific">marine sediment metagenome</name>
    <dbReference type="NCBI Taxonomy" id="412755"/>
    <lineage>
        <taxon>unclassified sequences</taxon>
        <taxon>metagenomes</taxon>
        <taxon>ecological metagenomes</taxon>
    </lineage>
</organism>
<name>A0A0F9BBX1_9ZZZZ</name>
<evidence type="ECO:0000256" key="1">
    <source>
        <dbReference type="ARBA" id="ARBA00006336"/>
    </source>
</evidence>
<sequence>MLSKNEIFNEDYIGKHENPIQINDLLAKAEPIESAIKDTSTTLLLGIDLQYDFLGDNEDPPNYGALGVPGSHEDMRRLLNWTYDYLDKITLIKLSKDTHNVYQVFHPSLWRDSNGNSPSPFTPITLAEMDNRVWIPVINPIGTREYVENIEKLGKKTLNIWPYHCIQGTQGAAIDSQFMNLALYHSAIRKSRLGVMVKGTDPMSEMYGIFKPEYDPKNTINIKMLDLIASFDRIIITGQAKSHCVLESINQMLDHYQGDTSILSKIFI</sequence>
<dbReference type="AlphaFoldDB" id="A0A0F9BBX1"/>
<dbReference type="SUPFAM" id="SSF52499">
    <property type="entry name" value="Isochorismatase-like hydrolases"/>
    <property type="match status" value="1"/>
</dbReference>
<reference evidence="3" key="1">
    <citation type="journal article" date="2015" name="Nature">
        <title>Complex archaea that bridge the gap between prokaryotes and eukaryotes.</title>
        <authorList>
            <person name="Spang A."/>
            <person name="Saw J.H."/>
            <person name="Jorgensen S.L."/>
            <person name="Zaremba-Niedzwiedzka K."/>
            <person name="Martijn J."/>
            <person name="Lind A.E."/>
            <person name="van Eijk R."/>
            <person name="Schleper C."/>
            <person name="Guy L."/>
            <person name="Ettema T.J."/>
        </authorList>
    </citation>
    <scope>NUCLEOTIDE SEQUENCE</scope>
</reference>
<gene>
    <name evidence="3" type="ORF">LCGC14_2746090</name>
</gene>
<dbReference type="EMBL" id="LAZR01050086">
    <property type="protein sequence ID" value="KKK88149.1"/>
    <property type="molecule type" value="Genomic_DNA"/>
</dbReference>
<dbReference type="InterPro" id="IPR036380">
    <property type="entry name" value="Isochorismatase-like_sf"/>
</dbReference>